<evidence type="ECO:0000256" key="6">
    <source>
        <dbReference type="RuleBase" id="RU366017"/>
    </source>
</evidence>
<name>A0A814K9V4_9BILA</name>
<dbReference type="GO" id="GO:0016757">
    <property type="term" value="F:glycosyltransferase activity"/>
    <property type="evidence" value="ECO:0007669"/>
    <property type="project" value="UniProtKB-UniRule"/>
</dbReference>
<dbReference type="InterPro" id="IPR008166">
    <property type="entry name" value="Glyco_transf_92"/>
</dbReference>
<evidence type="ECO:0000256" key="4">
    <source>
        <dbReference type="ARBA" id="ARBA00022679"/>
    </source>
</evidence>
<comment type="similarity">
    <text evidence="2 6">Belongs to the glycosyltransferase 92 family.</text>
</comment>
<comment type="caution">
    <text evidence="7">The sequence shown here is derived from an EMBL/GenBank/DDBJ whole genome shotgun (WGS) entry which is preliminary data.</text>
</comment>
<dbReference type="Pfam" id="PF01697">
    <property type="entry name" value="Glyco_transf_92"/>
    <property type="match status" value="1"/>
</dbReference>
<keyword evidence="3 6" id="KW-0328">Glycosyltransferase</keyword>
<evidence type="ECO:0000256" key="5">
    <source>
        <dbReference type="ARBA" id="ARBA00023136"/>
    </source>
</evidence>
<protein>
    <recommendedName>
        <fullName evidence="6">Glycosyltransferase family 92 protein</fullName>
        <ecNumber evidence="6">2.4.1.-</ecNumber>
    </recommendedName>
</protein>
<accession>A0A814K9V4</accession>
<comment type="subcellular location">
    <subcellularLocation>
        <location evidence="1">Membrane</location>
    </subcellularLocation>
</comment>
<dbReference type="GO" id="GO:0016020">
    <property type="term" value="C:membrane"/>
    <property type="evidence" value="ECO:0007669"/>
    <property type="project" value="UniProtKB-SubCell"/>
</dbReference>
<proteinExistence type="inferred from homology"/>
<sequence>MLDLDEYIVPLPPYETIVDYVHANFGRRIIGSINLWSQFFCNKNASAYTPEENDTNRLTIERFTFSARNRHKGGREKYLYRPRFVQYLSIHHQIVGLSKEQPSEKHITLAHYATMSQPRTMPGCSSDGHVEDTSIRNRFANRVKTAITTLMNKH</sequence>
<dbReference type="EMBL" id="CAJOBB010022318">
    <property type="protein sequence ID" value="CAF4383714.1"/>
    <property type="molecule type" value="Genomic_DNA"/>
</dbReference>
<dbReference type="Proteomes" id="UP000663860">
    <property type="component" value="Unassembled WGS sequence"/>
</dbReference>
<evidence type="ECO:0000256" key="1">
    <source>
        <dbReference type="ARBA" id="ARBA00004370"/>
    </source>
</evidence>
<keyword evidence="4 6" id="KW-0808">Transferase</keyword>
<dbReference type="EMBL" id="CAJNOE010000206">
    <property type="protein sequence ID" value="CAF1046528.1"/>
    <property type="molecule type" value="Genomic_DNA"/>
</dbReference>
<evidence type="ECO:0000313" key="7">
    <source>
        <dbReference type="EMBL" id="CAF1046528.1"/>
    </source>
</evidence>
<evidence type="ECO:0000313" key="9">
    <source>
        <dbReference type="Proteomes" id="UP000663860"/>
    </source>
</evidence>
<gene>
    <name evidence="7" type="ORF">IZO911_LOCUS20091</name>
    <name evidence="8" type="ORF">KXQ929_LOCUS50060</name>
</gene>
<dbReference type="Proteomes" id="UP000663868">
    <property type="component" value="Unassembled WGS sequence"/>
</dbReference>
<evidence type="ECO:0000313" key="8">
    <source>
        <dbReference type="EMBL" id="CAF4383714.1"/>
    </source>
</evidence>
<evidence type="ECO:0000256" key="2">
    <source>
        <dbReference type="ARBA" id="ARBA00007647"/>
    </source>
</evidence>
<dbReference type="AlphaFoldDB" id="A0A814K9V4"/>
<keyword evidence="5" id="KW-0472">Membrane</keyword>
<organism evidence="7 9">
    <name type="scientific">Adineta steineri</name>
    <dbReference type="NCBI Taxonomy" id="433720"/>
    <lineage>
        <taxon>Eukaryota</taxon>
        <taxon>Metazoa</taxon>
        <taxon>Spiralia</taxon>
        <taxon>Gnathifera</taxon>
        <taxon>Rotifera</taxon>
        <taxon>Eurotatoria</taxon>
        <taxon>Bdelloidea</taxon>
        <taxon>Adinetida</taxon>
        <taxon>Adinetidae</taxon>
        <taxon>Adineta</taxon>
    </lineage>
</organism>
<evidence type="ECO:0000256" key="3">
    <source>
        <dbReference type="ARBA" id="ARBA00022676"/>
    </source>
</evidence>
<dbReference type="EC" id="2.4.1.-" evidence="6"/>
<reference evidence="7" key="1">
    <citation type="submission" date="2021-02" db="EMBL/GenBank/DDBJ databases">
        <authorList>
            <person name="Nowell W R."/>
        </authorList>
    </citation>
    <scope>NUCLEOTIDE SEQUENCE</scope>
</reference>